<name>A0AA39P181_9AGAR</name>
<dbReference type="PROSITE" id="PS50181">
    <property type="entry name" value="FBOX"/>
    <property type="match status" value="1"/>
</dbReference>
<keyword evidence="3" id="KW-1185">Reference proteome</keyword>
<gene>
    <name evidence="2" type="ORF">EDD18DRAFT_1470227</name>
</gene>
<sequence>MHKPSIHGLPLELIQEIISHLSTRSIKSLSFTCAALRTICFPYIFHTLSSPYRPVGRSTFPMDFGRLAPIPCFRTVYLDFIRDDISAILLPWCRKARTVKMSALNIRNSAIIPYMSLLIDLNLSNVSFWVVDDYFKLLGNLPPTVKRLTAREINFVHYFPPSYTTVGRGVDLEYLKTDTASDLAVLL</sequence>
<dbReference type="SUPFAM" id="SSF81383">
    <property type="entry name" value="F-box domain"/>
    <property type="match status" value="1"/>
</dbReference>
<feature type="domain" description="F-box" evidence="1">
    <location>
        <begin position="3"/>
        <end position="39"/>
    </location>
</feature>
<dbReference type="Proteomes" id="UP001175228">
    <property type="component" value="Unassembled WGS sequence"/>
</dbReference>
<dbReference type="InterPro" id="IPR036047">
    <property type="entry name" value="F-box-like_dom_sf"/>
</dbReference>
<comment type="caution">
    <text evidence="2">The sequence shown here is derived from an EMBL/GenBank/DDBJ whole genome shotgun (WGS) entry which is preliminary data.</text>
</comment>
<dbReference type="InterPro" id="IPR001810">
    <property type="entry name" value="F-box_dom"/>
</dbReference>
<evidence type="ECO:0000313" key="2">
    <source>
        <dbReference type="EMBL" id="KAK0475672.1"/>
    </source>
</evidence>
<accession>A0AA39P181</accession>
<protein>
    <recommendedName>
        <fullName evidence="1">F-box domain-containing protein</fullName>
    </recommendedName>
</protein>
<evidence type="ECO:0000259" key="1">
    <source>
        <dbReference type="PROSITE" id="PS50181"/>
    </source>
</evidence>
<dbReference type="EMBL" id="JAUEPU010000145">
    <property type="protein sequence ID" value="KAK0475672.1"/>
    <property type="molecule type" value="Genomic_DNA"/>
</dbReference>
<reference evidence="2" key="1">
    <citation type="submission" date="2023-06" db="EMBL/GenBank/DDBJ databases">
        <authorList>
            <consortium name="Lawrence Berkeley National Laboratory"/>
            <person name="Ahrendt S."/>
            <person name="Sahu N."/>
            <person name="Indic B."/>
            <person name="Wong-Bajracharya J."/>
            <person name="Merenyi Z."/>
            <person name="Ke H.-M."/>
            <person name="Monk M."/>
            <person name="Kocsube S."/>
            <person name="Drula E."/>
            <person name="Lipzen A."/>
            <person name="Balint B."/>
            <person name="Henrissat B."/>
            <person name="Andreopoulos B."/>
            <person name="Martin F.M."/>
            <person name="Harder C.B."/>
            <person name="Rigling D."/>
            <person name="Ford K.L."/>
            <person name="Foster G.D."/>
            <person name="Pangilinan J."/>
            <person name="Papanicolaou A."/>
            <person name="Barry K."/>
            <person name="LaButti K."/>
            <person name="Viragh M."/>
            <person name="Koriabine M."/>
            <person name="Yan M."/>
            <person name="Riley R."/>
            <person name="Champramary S."/>
            <person name="Plett K.L."/>
            <person name="Tsai I.J."/>
            <person name="Slot J."/>
            <person name="Sipos G."/>
            <person name="Plett J."/>
            <person name="Nagy L.G."/>
            <person name="Grigoriev I.V."/>
        </authorList>
    </citation>
    <scope>NUCLEOTIDE SEQUENCE</scope>
    <source>
        <strain evidence="2">HWK02</strain>
    </source>
</reference>
<dbReference type="Pfam" id="PF00646">
    <property type="entry name" value="F-box"/>
    <property type="match status" value="1"/>
</dbReference>
<proteinExistence type="predicted"/>
<dbReference type="AlphaFoldDB" id="A0AA39P181"/>
<organism evidence="2 3">
    <name type="scientific">Armillaria luteobubalina</name>
    <dbReference type="NCBI Taxonomy" id="153913"/>
    <lineage>
        <taxon>Eukaryota</taxon>
        <taxon>Fungi</taxon>
        <taxon>Dikarya</taxon>
        <taxon>Basidiomycota</taxon>
        <taxon>Agaricomycotina</taxon>
        <taxon>Agaricomycetes</taxon>
        <taxon>Agaricomycetidae</taxon>
        <taxon>Agaricales</taxon>
        <taxon>Marasmiineae</taxon>
        <taxon>Physalacriaceae</taxon>
        <taxon>Armillaria</taxon>
    </lineage>
</organism>
<evidence type="ECO:0000313" key="3">
    <source>
        <dbReference type="Proteomes" id="UP001175228"/>
    </source>
</evidence>